<dbReference type="NCBIfam" id="TIGR01562">
    <property type="entry name" value="FdhE"/>
    <property type="match status" value="1"/>
</dbReference>
<dbReference type="Pfam" id="PF24859">
    <property type="entry name" value="FdhE_central"/>
    <property type="match status" value="1"/>
</dbReference>
<dbReference type="Pfam" id="PF24860">
    <property type="entry name" value="FdhE_C"/>
    <property type="match status" value="1"/>
</dbReference>
<dbReference type="PANTHER" id="PTHR37689:SF1">
    <property type="entry name" value="PROTEIN FDHE"/>
    <property type="match status" value="1"/>
</dbReference>
<dbReference type="CDD" id="cd16341">
    <property type="entry name" value="FdhE"/>
    <property type="match status" value="1"/>
</dbReference>
<dbReference type="SUPFAM" id="SSF144020">
    <property type="entry name" value="FdhE-like"/>
    <property type="match status" value="1"/>
</dbReference>
<protein>
    <recommendedName>
        <fullName evidence="2">Protein FdhE homolog</fullName>
    </recommendedName>
</protein>
<evidence type="ECO:0000259" key="6">
    <source>
        <dbReference type="Pfam" id="PF24860"/>
    </source>
</evidence>
<evidence type="ECO:0000259" key="4">
    <source>
        <dbReference type="Pfam" id="PF04216"/>
    </source>
</evidence>
<evidence type="ECO:0000256" key="1">
    <source>
        <dbReference type="ARBA" id="ARBA00022490"/>
    </source>
</evidence>
<dbReference type="Proteomes" id="UP000564885">
    <property type="component" value="Unassembled WGS sequence"/>
</dbReference>
<reference evidence="7 8" key="1">
    <citation type="submission" date="2020-04" db="EMBL/GenBank/DDBJ databases">
        <title>Enterovirga sp. isolate from soil.</title>
        <authorList>
            <person name="Chea S."/>
            <person name="Kim D.-U."/>
        </authorList>
    </citation>
    <scope>NUCLEOTIDE SEQUENCE [LARGE SCALE GENOMIC DNA]</scope>
    <source>
        <strain evidence="7 8">DB1703</strain>
    </source>
</reference>
<organism evidence="7 8">
    <name type="scientific">Enterovirga aerilata</name>
    <dbReference type="NCBI Taxonomy" id="2730920"/>
    <lineage>
        <taxon>Bacteria</taxon>
        <taxon>Pseudomonadati</taxon>
        <taxon>Pseudomonadota</taxon>
        <taxon>Alphaproteobacteria</taxon>
        <taxon>Hyphomicrobiales</taxon>
        <taxon>Methylobacteriaceae</taxon>
        <taxon>Enterovirga</taxon>
    </lineage>
</organism>
<keyword evidence="8" id="KW-1185">Reference proteome</keyword>
<dbReference type="InterPro" id="IPR056796">
    <property type="entry name" value="FdhE_C"/>
</dbReference>
<feature type="region of interest" description="Disordered" evidence="3">
    <location>
        <begin position="1"/>
        <end position="24"/>
    </location>
</feature>
<dbReference type="InterPro" id="IPR024064">
    <property type="entry name" value="FdhE-like_sf"/>
</dbReference>
<gene>
    <name evidence="2 7" type="primary">fdhE</name>
    <name evidence="7" type="ORF">HJG44_08575</name>
</gene>
<dbReference type="Pfam" id="PF04216">
    <property type="entry name" value="FdhE_N"/>
    <property type="match status" value="1"/>
</dbReference>
<name>A0A849IEY7_9HYPH</name>
<dbReference type="GO" id="GO:0008199">
    <property type="term" value="F:ferric iron binding"/>
    <property type="evidence" value="ECO:0007669"/>
    <property type="project" value="TreeGrafter"/>
</dbReference>
<dbReference type="EMBL" id="JABEPP010000002">
    <property type="protein sequence ID" value="NNM72443.1"/>
    <property type="molecule type" value="Genomic_DNA"/>
</dbReference>
<accession>A0A849IEY7</accession>
<comment type="caution">
    <text evidence="7">The sequence shown here is derived from an EMBL/GenBank/DDBJ whole genome shotgun (WGS) entry which is preliminary data.</text>
</comment>
<keyword evidence="1 2" id="KW-0963">Cytoplasm</keyword>
<sequence>MSQVYGPATSPVMSGGVSTPPPVRLPDPASLFRRRAERLRALSAGHQLEPYLAFLADLAAAQDRVKPVQPAPVLPAADELRRSREFRMPALDRSRLAREPAVSDTVDGIVARLESATMPEAARAALAVVSATGPVERAQMAQAVLDNAVPFEEVAEHVLVAAALQVVAACVAGALPVGALTTLEECLCPVCGSAPVSSSVVGWHGAHGARYCTCSLCSTSWNYVRVRCTACGGTEGIAYQEIEGGPDTIKAESCDTCRSYLKVFHEVKDPALDPVADDVGSLALDLLVAEAGYRRSGVNPLLTGY</sequence>
<feature type="domain" description="FdhE C-terminal" evidence="6">
    <location>
        <begin position="226"/>
        <end position="302"/>
    </location>
</feature>
<comment type="similarity">
    <text evidence="2">Belongs to the FdhE family.</text>
</comment>
<comment type="function">
    <text evidence="2">Necessary for formate dehydrogenase activity.</text>
</comment>
<dbReference type="PIRSF" id="PIRSF018296">
    <property type="entry name" value="Format_dh_formtn"/>
    <property type="match status" value="1"/>
</dbReference>
<evidence type="ECO:0000313" key="8">
    <source>
        <dbReference type="Proteomes" id="UP000564885"/>
    </source>
</evidence>
<dbReference type="GO" id="GO:0051604">
    <property type="term" value="P:protein maturation"/>
    <property type="evidence" value="ECO:0007669"/>
    <property type="project" value="TreeGrafter"/>
</dbReference>
<evidence type="ECO:0000256" key="3">
    <source>
        <dbReference type="SAM" id="MobiDB-lite"/>
    </source>
</evidence>
<dbReference type="HAMAP" id="MF_00611">
    <property type="entry name" value="FdeH"/>
    <property type="match status" value="1"/>
</dbReference>
<evidence type="ECO:0000259" key="5">
    <source>
        <dbReference type="Pfam" id="PF24859"/>
    </source>
</evidence>
<feature type="domain" description="FdhE N-terminal" evidence="4">
    <location>
        <begin position="20"/>
        <end position="181"/>
    </location>
</feature>
<dbReference type="InterPro" id="IPR056797">
    <property type="entry name" value="FdhE_central"/>
</dbReference>
<dbReference type="Gene3D" id="3.90.1670.10">
    <property type="entry name" value="FdhE-like domain"/>
    <property type="match status" value="1"/>
</dbReference>
<dbReference type="PANTHER" id="PTHR37689">
    <property type="entry name" value="PROTEIN FDHE"/>
    <property type="match status" value="1"/>
</dbReference>
<evidence type="ECO:0000256" key="2">
    <source>
        <dbReference type="HAMAP-Rule" id="MF_00611"/>
    </source>
</evidence>
<dbReference type="AlphaFoldDB" id="A0A849IEY7"/>
<evidence type="ECO:0000313" key="7">
    <source>
        <dbReference type="EMBL" id="NNM72443.1"/>
    </source>
</evidence>
<dbReference type="InterPro" id="IPR056774">
    <property type="entry name" value="FdhE_N"/>
</dbReference>
<dbReference type="RefSeq" id="WP_171217912.1">
    <property type="nucleotide sequence ID" value="NZ_JABEPP010000002.1"/>
</dbReference>
<comment type="subcellular location">
    <subcellularLocation>
        <location evidence="2">Cytoplasm</location>
    </subcellularLocation>
</comment>
<dbReference type="InterPro" id="IPR006452">
    <property type="entry name" value="Formate_DH_accessory"/>
</dbReference>
<feature type="domain" description="FdhE central" evidence="5">
    <location>
        <begin position="187"/>
        <end position="225"/>
    </location>
</feature>
<dbReference type="GO" id="GO:0005829">
    <property type="term" value="C:cytosol"/>
    <property type="evidence" value="ECO:0007669"/>
    <property type="project" value="TreeGrafter"/>
</dbReference>
<proteinExistence type="inferred from homology"/>